<accession>A0A2A6CWM4</accession>
<dbReference type="EnsemblMetazoa" id="PPA36363.1">
    <property type="protein sequence ID" value="PPA36363.1"/>
    <property type="gene ID" value="WBGene00274732"/>
</dbReference>
<gene>
    <name evidence="1" type="primary">WBGene00274732</name>
</gene>
<evidence type="ECO:0000313" key="1">
    <source>
        <dbReference type="EnsemblMetazoa" id="PPA36363.1"/>
    </source>
</evidence>
<protein>
    <submittedName>
        <fullName evidence="1">Uncharacterized protein</fullName>
    </submittedName>
</protein>
<reference evidence="2" key="1">
    <citation type="journal article" date="2008" name="Nat. Genet.">
        <title>The Pristionchus pacificus genome provides a unique perspective on nematode lifestyle and parasitism.</title>
        <authorList>
            <person name="Dieterich C."/>
            <person name="Clifton S.W."/>
            <person name="Schuster L.N."/>
            <person name="Chinwalla A."/>
            <person name="Delehaunty K."/>
            <person name="Dinkelacker I."/>
            <person name="Fulton L."/>
            <person name="Fulton R."/>
            <person name="Godfrey J."/>
            <person name="Minx P."/>
            <person name="Mitreva M."/>
            <person name="Roeseler W."/>
            <person name="Tian H."/>
            <person name="Witte H."/>
            <person name="Yang S.P."/>
            <person name="Wilson R.K."/>
            <person name="Sommer R.J."/>
        </authorList>
    </citation>
    <scope>NUCLEOTIDE SEQUENCE [LARGE SCALE GENOMIC DNA]</scope>
    <source>
        <strain evidence="2">PS312</strain>
    </source>
</reference>
<reference evidence="1" key="2">
    <citation type="submission" date="2022-06" db="UniProtKB">
        <authorList>
            <consortium name="EnsemblMetazoa"/>
        </authorList>
    </citation>
    <scope>IDENTIFICATION</scope>
    <source>
        <strain evidence="1">PS312</strain>
    </source>
</reference>
<dbReference type="AlphaFoldDB" id="A0A2A6CWM4"/>
<accession>A0A8R1YY27</accession>
<dbReference type="Proteomes" id="UP000005239">
    <property type="component" value="Unassembled WGS sequence"/>
</dbReference>
<proteinExistence type="predicted"/>
<keyword evidence="2" id="KW-1185">Reference proteome</keyword>
<sequence>MPLLLLFAVAVLSLVSAPADVTIYPVIPADGESGPKVYGIDLKDCTDAMCWTGVLAFLDSSDHVRCRNAIYVRRRTSYSIDIEIMWEATETSISLRALKRNGQIDPEDIFVCSSDKKSKSVATTKSNIFHLYQRATPANLRASDNNPLTYCKFELQTREKMGAYMIRKGLKSLCAFVKIGGKQSMQKCGVVYFVFFVGYLLVLGIIALPMYQAWSDGHVDFRAMRAFFRFRRTLLELPYEEIRAHYAKRPAVERVDSIEHLH</sequence>
<evidence type="ECO:0000313" key="2">
    <source>
        <dbReference type="Proteomes" id="UP000005239"/>
    </source>
</evidence>
<organism evidence="1 2">
    <name type="scientific">Pristionchus pacificus</name>
    <name type="common">Parasitic nematode worm</name>
    <dbReference type="NCBI Taxonomy" id="54126"/>
    <lineage>
        <taxon>Eukaryota</taxon>
        <taxon>Metazoa</taxon>
        <taxon>Ecdysozoa</taxon>
        <taxon>Nematoda</taxon>
        <taxon>Chromadorea</taxon>
        <taxon>Rhabditida</taxon>
        <taxon>Rhabditina</taxon>
        <taxon>Diplogasteromorpha</taxon>
        <taxon>Diplogasteroidea</taxon>
        <taxon>Neodiplogasteridae</taxon>
        <taxon>Pristionchus</taxon>
    </lineage>
</organism>
<name>A0A2A6CWM4_PRIPA</name>